<evidence type="ECO:0000313" key="3">
    <source>
        <dbReference type="Proteomes" id="UP000472261"/>
    </source>
</evidence>
<proteinExistence type="predicted"/>
<organism evidence="2 3">
    <name type="scientific">Phasianus colchicus</name>
    <name type="common">Common pheasant</name>
    <dbReference type="NCBI Taxonomy" id="9054"/>
    <lineage>
        <taxon>Eukaryota</taxon>
        <taxon>Metazoa</taxon>
        <taxon>Chordata</taxon>
        <taxon>Craniata</taxon>
        <taxon>Vertebrata</taxon>
        <taxon>Euteleostomi</taxon>
        <taxon>Archelosauria</taxon>
        <taxon>Archosauria</taxon>
        <taxon>Dinosauria</taxon>
        <taxon>Saurischia</taxon>
        <taxon>Theropoda</taxon>
        <taxon>Coelurosauria</taxon>
        <taxon>Aves</taxon>
        <taxon>Neognathae</taxon>
        <taxon>Galloanserae</taxon>
        <taxon>Galliformes</taxon>
        <taxon>Phasianidae</taxon>
        <taxon>Phasianinae</taxon>
        <taxon>Phasianus</taxon>
    </lineage>
</organism>
<evidence type="ECO:0000256" key="1">
    <source>
        <dbReference type="SAM" id="Coils"/>
    </source>
</evidence>
<feature type="coiled-coil region" evidence="1">
    <location>
        <begin position="81"/>
        <end position="113"/>
    </location>
</feature>
<dbReference type="Ensembl" id="ENSPCLT00000019043.1">
    <property type="protein sequence ID" value="ENSPCLP00000014381.1"/>
    <property type="gene ID" value="ENSPCLG00000011789.1"/>
</dbReference>
<keyword evidence="1" id="KW-0175">Coiled coil</keyword>
<protein>
    <submittedName>
        <fullName evidence="2">Uncharacterized protein</fullName>
    </submittedName>
</protein>
<dbReference type="OMA" id="VECEVRY"/>
<keyword evidence="3" id="KW-1185">Reference proteome</keyword>
<evidence type="ECO:0000313" key="2">
    <source>
        <dbReference type="Ensembl" id="ENSPCLP00000014381.1"/>
    </source>
</evidence>
<dbReference type="AlphaFoldDB" id="A0A669QJR6"/>
<reference evidence="2" key="1">
    <citation type="submission" date="2025-08" db="UniProtKB">
        <authorList>
            <consortium name="Ensembl"/>
        </authorList>
    </citation>
    <scope>IDENTIFICATION</scope>
</reference>
<sequence>MFLTVCNPTLPHVCALKGRRACDSEGLDGGYWLPKLMKVLGVKSKEALKHLQYEDYLKLESEVRYPWEKTALRKLLQITDNKATAEELQKQRLEMMKQRQEETKRAMQELKDMHQSHSYSKEMITQKEEALWQAMDIPREYWAPPEKALADVLASIQKQLEQQEMSLGRSENVSDEEVLRRASGGLALQGVYRTNSLADVLTKREQLIRVPTGFKLAGPEQGSLSQFHQVHGAAGFSLSVSAKAGFWGISVEEGEDYSSSSRKEDTHHSRSEQTYICTTKYQYTPLASCYFQKDQLRLSDGALRELQCIEELLSITQEADRLNMLKSRCASFFSRFGSHLNQGPLHFGG</sequence>
<dbReference type="Proteomes" id="UP000472261">
    <property type="component" value="Unplaced"/>
</dbReference>
<accession>A0A669QJR6</accession>
<reference evidence="2" key="2">
    <citation type="submission" date="2025-09" db="UniProtKB">
        <authorList>
            <consortium name="Ensembl"/>
        </authorList>
    </citation>
    <scope>IDENTIFICATION</scope>
</reference>
<name>A0A669QJR6_PHACC</name>